<dbReference type="AlphaFoldDB" id="A0A9W4WXF1"/>
<dbReference type="EMBL" id="CAMKVN010008791">
    <property type="protein sequence ID" value="CAI2192852.1"/>
    <property type="molecule type" value="Genomic_DNA"/>
</dbReference>
<protein>
    <submittedName>
        <fullName evidence="2">17173_t:CDS:1</fullName>
    </submittedName>
</protein>
<feature type="non-terminal residue" evidence="2">
    <location>
        <position position="1"/>
    </location>
</feature>
<organism evidence="2 3">
    <name type="scientific">Funneliformis geosporum</name>
    <dbReference type="NCBI Taxonomy" id="1117311"/>
    <lineage>
        <taxon>Eukaryota</taxon>
        <taxon>Fungi</taxon>
        <taxon>Fungi incertae sedis</taxon>
        <taxon>Mucoromycota</taxon>
        <taxon>Glomeromycotina</taxon>
        <taxon>Glomeromycetes</taxon>
        <taxon>Glomerales</taxon>
        <taxon>Glomeraceae</taxon>
        <taxon>Funneliformis</taxon>
    </lineage>
</organism>
<proteinExistence type="predicted"/>
<sequence length="363" mass="41275">KVSAMRSLPTDSYTYELGRVLPLMELLCQASHQESNYREAKGMSHTEPGKIEETAHEDRTKKGIPPTYDKPYTYDTRQKNKEIHGGSFSWLITRETATTNEIKCSNNKNGGSKVEVKQYDDISRGKSCSNSTRIEALQAQLGQLRRIGTVGSDEGAKWTSCRFVQPRYRIGRDGSQRSLHNVSEGSTLIETQGYCNNSYMVIDIIASESGRHQLADATNQGPCEVSSLTECMNAKSGYGTYFDEVQNFSFNHIILVGKREHGIIFLDCYGRLFELDMMSYVLWPLGNSLEEAKTKPWTGEVAWSIDDDGIIFELEYYTEAERTTHDLILQDYPKPRKLEEFYKKIPSKKKGKKKKSKKNSTIF</sequence>
<feature type="region of interest" description="Disordered" evidence="1">
    <location>
        <begin position="53"/>
        <end position="74"/>
    </location>
</feature>
<gene>
    <name evidence="2" type="ORF">FWILDA_LOCUS15784</name>
</gene>
<evidence type="ECO:0000313" key="3">
    <source>
        <dbReference type="Proteomes" id="UP001153678"/>
    </source>
</evidence>
<evidence type="ECO:0000313" key="2">
    <source>
        <dbReference type="EMBL" id="CAI2192852.1"/>
    </source>
</evidence>
<name>A0A9W4WXF1_9GLOM</name>
<dbReference type="Proteomes" id="UP001153678">
    <property type="component" value="Unassembled WGS sequence"/>
</dbReference>
<keyword evidence="3" id="KW-1185">Reference proteome</keyword>
<comment type="caution">
    <text evidence="2">The sequence shown here is derived from an EMBL/GenBank/DDBJ whole genome shotgun (WGS) entry which is preliminary data.</text>
</comment>
<evidence type="ECO:0000256" key="1">
    <source>
        <dbReference type="SAM" id="MobiDB-lite"/>
    </source>
</evidence>
<accession>A0A9W4WXF1</accession>
<reference evidence="2" key="1">
    <citation type="submission" date="2022-08" db="EMBL/GenBank/DDBJ databases">
        <authorList>
            <person name="Kallberg Y."/>
            <person name="Tangrot J."/>
            <person name="Rosling A."/>
        </authorList>
    </citation>
    <scope>NUCLEOTIDE SEQUENCE</scope>
    <source>
        <strain evidence="2">Wild A</strain>
    </source>
</reference>
<dbReference type="OrthoDB" id="2321603at2759"/>